<keyword evidence="4" id="KW-1185">Reference proteome</keyword>
<dbReference type="EMBL" id="JABSTR010000004">
    <property type="protein sequence ID" value="KAH9367091.1"/>
    <property type="molecule type" value="Genomic_DNA"/>
</dbReference>
<dbReference type="VEuPathDB" id="VectorBase:HLOH_041207"/>
<feature type="domain" description="Tyrosine-protein phosphatase" evidence="2">
    <location>
        <begin position="31"/>
        <end position="167"/>
    </location>
</feature>
<dbReference type="InterPro" id="IPR000242">
    <property type="entry name" value="PTP_cat"/>
</dbReference>
<comment type="caution">
    <text evidence="3">The sequence shown here is derived from an EMBL/GenBank/DDBJ whole genome shotgun (WGS) entry which is preliminary data.</text>
</comment>
<evidence type="ECO:0000256" key="1">
    <source>
        <dbReference type="SAM" id="MobiDB-lite"/>
    </source>
</evidence>
<name>A0A9J6FWE3_HAELO</name>
<dbReference type="OrthoDB" id="6495936at2759"/>
<feature type="compositionally biased region" description="Low complexity" evidence="1">
    <location>
        <begin position="170"/>
        <end position="179"/>
    </location>
</feature>
<feature type="region of interest" description="Disordered" evidence="1">
    <location>
        <begin position="165"/>
        <end position="195"/>
    </location>
</feature>
<dbReference type="Gene3D" id="3.90.190.10">
    <property type="entry name" value="Protein tyrosine phosphatase superfamily"/>
    <property type="match status" value="1"/>
</dbReference>
<dbReference type="Proteomes" id="UP000821853">
    <property type="component" value="Chromosome 2"/>
</dbReference>
<protein>
    <recommendedName>
        <fullName evidence="2">Tyrosine-protein phosphatase domain-containing protein</fullName>
    </recommendedName>
</protein>
<evidence type="ECO:0000313" key="4">
    <source>
        <dbReference type="Proteomes" id="UP000821853"/>
    </source>
</evidence>
<organism evidence="3 4">
    <name type="scientific">Haemaphysalis longicornis</name>
    <name type="common">Bush tick</name>
    <dbReference type="NCBI Taxonomy" id="44386"/>
    <lineage>
        <taxon>Eukaryota</taxon>
        <taxon>Metazoa</taxon>
        <taxon>Ecdysozoa</taxon>
        <taxon>Arthropoda</taxon>
        <taxon>Chelicerata</taxon>
        <taxon>Arachnida</taxon>
        <taxon>Acari</taxon>
        <taxon>Parasitiformes</taxon>
        <taxon>Ixodida</taxon>
        <taxon>Ixodoidea</taxon>
        <taxon>Ixodidae</taxon>
        <taxon>Haemaphysalinae</taxon>
        <taxon>Haemaphysalis</taxon>
    </lineage>
</organism>
<dbReference type="AlphaFoldDB" id="A0A9J6FWE3"/>
<evidence type="ECO:0000313" key="3">
    <source>
        <dbReference type="EMBL" id="KAH9367091.1"/>
    </source>
</evidence>
<dbReference type="InterPro" id="IPR029021">
    <property type="entry name" value="Prot-tyrosine_phosphatase-like"/>
</dbReference>
<reference evidence="3 4" key="1">
    <citation type="journal article" date="2020" name="Cell">
        <title>Large-Scale Comparative Analyses of Tick Genomes Elucidate Their Genetic Diversity and Vector Capacities.</title>
        <authorList>
            <consortium name="Tick Genome and Microbiome Consortium (TIGMIC)"/>
            <person name="Jia N."/>
            <person name="Wang J."/>
            <person name="Shi W."/>
            <person name="Du L."/>
            <person name="Sun Y."/>
            <person name="Zhan W."/>
            <person name="Jiang J.F."/>
            <person name="Wang Q."/>
            <person name="Zhang B."/>
            <person name="Ji P."/>
            <person name="Bell-Sakyi L."/>
            <person name="Cui X.M."/>
            <person name="Yuan T.T."/>
            <person name="Jiang B.G."/>
            <person name="Yang W.F."/>
            <person name="Lam T.T."/>
            <person name="Chang Q.C."/>
            <person name="Ding S.J."/>
            <person name="Wang X.J."/>
            <person name="Zhu J.G."/>
            <person name="Ruan X.D."/>
            <person name="Zhao L."/>
            <person name="Wei J.T."/>
            <person name="Ye R.Z."/>
            <person name="Que T.C."/>
            <person name="Du C.H."/>
            <person name="Zhou Y.H."/>
            <person name="Cheng J.X."/>
            <person name="Dai P.F."/>
            <person name="Guo W.B."/>
            <person name="Han X.H."/>
            <person name="Huang E.J."/>
            <person name="Li L.F."/>
            <person name="Wei W."/>
            <person name="Gao Y.C."/>
            <person name="Liu J.Z."/>
            <person name="Shao H.Z."/>
            <person name="Wang X."/>
            <person name="Wang C.C."/>
            <person name="Yang T.C."/>
            <person name="Huo Q.B."/>
            <person name="Li W."/>
            <person name="Chen H.Y."/>
            <person name="Chen S.E."/>
            <person name="Zhou L.G."/>
            <person name="Ni X.B."/>
            <person name="Tian J.H."/>
            <person name="Sheng Y."/>
            <person name="Liu T."/>
            <person name="Pan Y.S."/>
            <person name="Xia L.Y."/>
            <person name="Li J."/>
            <person name="Zhao F."/>
            <person name="Cao W.C."/>
        </authorList>
    </citation>
    <scope>NUCLEOTIDE SEQUENCE [LARGE SCALE GENOMIC DNA]</scope>
    <source>
        <strain evidence="3">HaeL-2018</strain>
    </source>
</reference>
<dbReference type="PROSITE" id="PS50055">
    <property type="entry name" value="TYR_PHOSPHATASE_PTP"/>
    <property type="match status" value="1"/>
</dbReference>
<dbReference type="SUPFAM" id="SSF52799">
    <property type="entry name" value="(Phosphotyrosine protein) phosphatases II"/>
    <property type="match status" value="1"/>
</dbReference>
<feature type="compositionally biased region" description="Basic and acidic residues" evidence="1">
    <location>
        <begin position="183"/>
        <end position="195"/>
    </location>
</feature>
<accession>A0A9J6FWE3</accession>
<gene>
    <name evidence="3" type="ORF">HPB48_021730</name>
</gene>
<dbReference type="GO" id="GO:0004725">
    <property type="term" value="F:protein tyrosine phosphatase activity"/>
    <property type="evidence" value="ECO:0007669"/>
    <property type="project" value="InterPro"/>
</dbReference>
<dbReference type="Pfam" id="PF00102">
    <property type="entry name" value="Y_phosphatase"/>
    <property type="match status" value="1"/>
</dbReference>
<proteinExistence type="predicted"/>
<sequence length="253" mass="28651">MADQGNKFRVCCSSCGPTTFLHLFPQAYPSFWPTEKEKRKKYGPVFTVDVVSYNHYPKIKTWIFRINKKVVSLTELMAGVKAEPKTTQIFQITCWPERHKVPTSTNTLVELMNMVERWRQRTTYGPVLVISTISRIASSIDRLRKTRGVVRSGVTRALTQLKDLLQQPSADTATHGAARGRAHGTEGGDRHGRTDDDALEQELEGAAEYNRKVSYAVSRARFLLRNAQPNAAVASESEEQLLQPMIQRLRHHA</sequence>
<evidence type="ECO:0000259" key="2">
    <source>
        <dbReference type="PROSITE" id="PS50055"/>
    </source>
</evidence>